<comment type="caution">
    <text evidence="1">The sequence shown here is derived from an EMBL/GenBank/DDBJ whole genome shotgun (WGS) entry which is preliminary data.</text>
</comment>
<accession>A0A232FI33</accession>
<evidence type="ECO:0000313" key="2">
    <source>
        <dbReference type="Proteomes" id="UP000215335"/>
    </source>
</evidence>
<gene>
    <name evidence="1" type="ORF">TSAR_005700</name>
</gene>
<evidence type="ECO:0000313" key="1">
    <source>
        <dbReference type="EMBL" id="OXU30406.1"/>
    </source>
</evidence>
<organism evidence="1 2">
    <name type="scientific">Trichomalopsis sarcophagae</name>
    <dbReference type="NCBI Taxonomy" id="543379"/>
    <lineage>
        <taxon>Eukaryota</taxon>
        <taxon>Metazoa</taxon>
        <taxon>Ecdysozoa</taxon>
        <taxon>Arthropoda</taxon>
        <taxon>Hexapoda</taxon>
        <taxon>Insecta</taxon>
        <taxon>Pterygota</taxon>
        <taxon>Neoptera</taxon>
        <taxon>Endopterygota</taxon>
        <taxon>Hymenoptera</taxon>
        <taxon>Apocrita</taxon>
        <taxon>Proctotrupomorpha</taxon>
        <taxon>Chalcidoidea</taxon>
        <taxon>Pteromalidae</taxon>
        <taxon>Pteromalinae</taxon>
        <taxon>Trichomalopsis</taxon>
    </lineage>
</organism>
<dbReference type="EMBL" id="NNAY01000164">
    <property type="protein sequence ID" value="OXU30406.1"/>
    <property type="molecule type" value="Genomic_DNA"/>
</dbReference>
<name>A0A232FI33_9HYME</name>
<proteinExistence type="predicted"/>
<protein>
    <submittedName>
        <fullName evidence="1">Uncharacterized protein</fullName>
    </submittedName>
</protein>
<sequence length="23" mass="2736">MVHLDDIKIWFTTESGFKREIGI</sequence>
<dbReference type="AlphaFoldDB" id="A0A232FI33"/>
<dbReference type="Proteomes" id="UP000215335">
    <property type="component" value="Unassembled WGS sequence"/>
</dbReference>
<keyword evidence="2" id="KW-1185">Reference proteome</keyword>
<reference evidence="1 2" key="1">
    <citation type="journal article" date="2017" name="Curr. Biol.">
        <title>The Evolution of Venom by Co-option of Single-Copy Genes.</title>
        <authorList>
            <person name="Martinson E.O."/>
            <person name="Mrinalini"/>
            <person name="Kelkar Y.D."/>
            <person name="Chang C.H."/>
            <person name="Werren J.H."/>
        </authorList>
    </citation>
    <scope>NUCLEOTIDE SEQUENCE [LARGE SCALE GENOMIC DNA]</scope>
    <source>
        <strain evidence="1 2">Alberta</strain>
        <tissue evidence="1">Whole body</tissue>
    </source>
</reference>